<dbReference type="GO" id="GO:0006265">
    <property type="term" value="P:DNA topological change"/>
    <property type="evidence" value="ECO:0007669"/>
    <property type="project" value="InterPro"/>
</dbReference>
<keyword evidence="3" id="KW-0799">Topoisomerase</keyword>
<keyword evidence="5 8" id="KW-0413">Isomerase</keyword>
<dbReference type="InterPro" id="IPR005734">
    <property type="entry name" value="TopoVI_B"/>
</dbReference>
<keyword evidence="9" id="KW-1185">Reference proteome</keyword>
<comment type="caution">
    <text evidence="8">The sequence shown here is derived from an EMBL/GenBank/DDBJ whole genome shotgun (WGS) entry which is preliminary data.</text>
</comment>
<name>A0A0M0JDK5_9EUKA</name>
<dbReference type="FunFam" id="3.30.230.10:FF:000050">
    <property type="entry name" value="DNA topoisomerase 6 subunit B"/>
    <property type="match status" value="1"/>
</dbReference>
<evidence type="ECO:0000256" key="5">
    <source>
        <dbReference type="ARBA" id="ARBA00023235"/>
    </source>
</evidence>
<dbReference type="PANTHER" id="PTHR48444">
    <property type="entry name" value="DNA TOPOISOMERASE 6 SUBUNIT B"/>
    <property type="match status" value="1"/>
</dbReference>
<dbReference type="AlphaFoldDB" id="A0A0M0JDK5"/>
<evidence type="ECO:0000256" key="2">
    <source>
        <dbReference type="ARBA" id="ARBA00022840"/>
    </source>
</evidence>
<dbReference type="Gene3D" id="1.10.8.50">
    <property type="match status" value="1"/>
</dbReference>
<feature type="region of interest" description="Disordered" evidence="6">
    <location>
        <begin position="570"/>
        <end position="589"/>
    </location>
</feature>
<dbReference type="GO" id="GO:0005524">
    <property type="term" value="F:ATP binding"/>
    <property type="evidence" value="ECO:0007669"/>
    <property type="project" value="UniProtKB-KW"/>
</dbReference>
<dbReference type="SUPFAM" id="SSF54211">
    <property type="entry name" value="Ribosomal protein S5 domain 2-like"/>
    <property type="match status" value="1"/>
</dbReference>
<dbReference type="PANTHER" id="PTHR48444:SF1">
    <property type="entry name" value="DNA TOPOISOMERASE 6 SUBUNIT B"/>
    <property type="match status" value="1"/>
</dbReference>
<dbReference type="InterPro" id="IPR015320">
    <property type="entry name" value="TopoVI_B_transducer"/>
</dbReference>
<evidence type="ECO:0000259" key="7">
    <source>
        <dbReference type="SMART" id="SM00387"/>
    </source>
</evidence>
<feature type="compositionally biased region" description="Low complexity" evidence="6">
    <location>
        <begin position="109"/>
        <end position="118"/>
    </location>
</feature>
<dbReference type="CDD" id="cd00823">
    <property type="entry name" value="TopoIIB_Trans"/>
    <property type="match status" value="1"/>
</dbReference>
<gene>
    <name evidence="8" type="ORF">Ctob_001522</name>
</gene>
<dbReference type="InterPro" id="IPR036890">
    <property type="entry name" value="HATPase_C_sf"/>
</dbReference>
<organism evidence="8 9">
    <name type="scientific">Chrysochromulina tobinii</name>
    <dbReference type="NCBI Taxonomy" id="1460289"/>
    <lineage>
        <taxon>Eukaryota</taxon>
        <taxon>Haptista</taxon>
        <taxon>Haptophyta</taxon>
        <taxon>Prymnesiophyceae</taxon>
        <taxon>Prymnesiales</taxon>
        <taxon>Chrysochromulinaceae</taxon>
        <taxon>Chrysochromulina</taxon>
    </lineage>
</organism>
<protein>
    <submittedName>
        <fullName evidence="8">DNA topoisomerase 6 subunit b</fullName>
    </submittedName>
</protein>
<dbReference type="InterPro" id="IPR003594">
    <property type="entry name" value="HATPase_dom"/>
</dbReference>
<proteinExistence type="inferred from homology"/>
<dbReference type="Pfam" id="PF09239">
    <property type="entry name" value="Topo-VIb_trans"/>
    <property type="match status" value="1"/>
</dbReference>
<dbReference type="InterPro" id="IPR020568">
    <property type="entry name" value="Ribosomal_Su5_D2-typ_SF"/>
</dbReference>
<feature type="region of interest" description="Disordered" evidence="6">
    <location>
        <begin position="96"/>
        <end position="137"/>
    </location>
</feature>
<evidence type="ECO:0000256" key="3">
    <source>
        <dbReference type="ARBA" id="ARBA00023029"/>
    </source>
</evidence>
<dbReference type="OrthoDB" id="1562195at2759"/>
<keyword evidence="1" id="KW-0547">Nucleotide-binding</keyword>
<dbReference type="InterPro" id="IPR014721">
    <property type="entry name" value="Ribsml_uS5_D2-typ_fold_subgr"/>
</dbReference>
<dbReference type="HAMAP" id="MF_00322">
    <property type="entry name" value="Top6B"/>
    <property type="match status" value="1"/>
</dbReference>
<dbReference type="Proteomes" id="UP000037460">
    <property type="component" value="Unassembled WGS sequence"/>
</dbReference>
<keyword evidence="2" id="KW-0067">ATP-binding</keyword>
<dbReference type="Gene3D" id="3.30.230.10">
    <property type="match status" value="1"/>
</dbReference>
<sequence length="673" mass="74382">MPPKKDGSGITTARGEVLRFKSPAEFFSENKNIAGFDNPGKSLYTTIRELVENSLDACESIRELPDIEIAIHELDGADLNKVLGLATHERRDEALFKDDEAGKKKGKGKATAAAGAADAGDDDGEESVAKRPGGKSKSDTLYYRVTVRDNGCGMKHEQIPNMLGRVLSGSKYGVRQTRGKFGLGAKMALIWSKQSTGMPVDVRSSQGASKPISVCRLDIDIQKNEPRVQLHEQTPNEQGWRGSEISLLVGGAWSSYRSYIVKYLRQMAVITPYARFRLRVGTLGERNTLALEYARRSDEMPPTPSYIKPHPASVHAELLQTLLRETKEKTLVKFLAKDFSCIDAKLAARLVDELRLERETDASALEHKQVVQLAHLMRDAKFAAVPVDCLSPVGEYNLRLGIMKELRPEMVATFQDAGCSHEGHPLIIEAGVCLGGRDAKPGITVYRFANRIPLLFEGGADVATQVSKRRIHWATYKIRQNQDKVGVFVSLVSTKVPFKGTGKEYIGDDIPEVQQAVKRALEKCCLQLKATLLKQRALADDKERRKNLTKYIPDVSTAIYKMLHAAAEGAEGGGESSGAQAGAGLKRHQPDHEALLEDVRAKRVRQETLADKLRLHVELADTTAALETVTAVGMLRPRQELFLSPFDESAPRVAELHHPHFVLRLQERCVFIP</sequence>
<dbReference type="SMART" id="SM00387">
    <property type="entry name" value="HATPase_c"/>
    <property type="match status" value="1"/>
</dbReference>
<dbReference type="GO" id="GO:0003918">
    <property type="term" value="F:DNA topoisomerase type II (double strand cut, ATP-hydrolyzing) activity"/>
    <property type="evidence" value="ECO:0007669"/>
    <property type="project" value="InterPro"/>
</dbReference>
<reference evidence="9" key="1">
    <citation type="journal article" date="2015" name="PLoS Genet.">
        <title>Genome Sequence and Transcriptome Analyses of Chrysochromulina tobin: Metabolic Tools for Enhanced Algal Fitness in the Prominent Order Prymnesiales (Haptophyceae).</title>
        <authorList>
            <person name="Hovde B.T."/>
            <person name="Deodato C.R."/>
            <person name="Hunsperger H.M."/>
            <person name="Ryken S.A."/>
            <person name="Yost W."/>
            <person name="Jha R.K."/>
            <person name="Patterson J."/>
            <person name="Monnat R.J. Jr."/>
            <person name="Barlow S.B."/>
            <person name="Starkenburg S.R."/>
            <person name="Cattolico R.A."/>
        </authorList>
    </citation>
    <scope>NUCLEOTIDE SEQUENCE</scope>
    <source>
        <strain evidence="9">CCMP291</strain>
    </source>
</reference>
<keyword evidence="4" id="KW-0238">DNA-binding</keyword>
<evidence type="ECO:0000313" key="8">
    <source>
        <dbReference type="EMBL" id="KOO24313.1"/>
    </source>
</evidence>
<evidence type="ECO:0000256" key="6">
    <source>
        <dbReference type="SAM" id="MobiDB-lite"/>
    </source>
</evidence>
<dbReference type="EMBL" id="JWZX01003106">
    <property type="protein sequence ID" value="KOO24313.1"/>
    <property type="molecule type" value="Genomic_DNA"/>
</dbReference>
<dbReference type="Pfam" id="PF13589">
    <property type="entry name" value="HATPase_c_3"/>
    <property type="match status" value="1"/>
</dbReference>
<dbReference type="NCBIfam" id="NF003218">
    <property type="entry name" value="PRK04184.1"/>
    <property type="match status" value="1"/>
</dbReference>
<accession>A0A0M0JDK5</accession>
<evidence type="ECO:0000256" key="1">
    <source>
        <dbReference type="ARBA" id="ARBA00022741"/>
    </source>
</evidence>
<dbReference type="Gene3D" id="3.30.565.10">
    <property type="entry name" value="Histidine kinase-like ATPase, C-terminal domain"/>
    <property type="match status" value="1"/>
</dbReference>
<evidence type="ECO:0000313" key="9">
    <source>
        <dbReference type="Proteomes" id="UP000037460"/>
    </source>
</evidence>
<feature type="domain" description="Histidine kinase/HSP90-like ATPase" evidence="7">
    <location>
        <begin position="38"/>
        <end position="223"/>
    </location>
</feature>
<dbReference type="SUPFAM" id="SSF55874">
    <property type="entry name" value="ATPase domain of HSP90 chaperone/DNA topoisomerase II/histidine kinase"/>
    <property type="match status" value="1"/>
</dbReference>
<evidence type="ECO:0000256" key="4">
    <source>
        <dbReference type="ARBA" id="ARBA00023125"/>
    </source>
</evidence>
<dbReference type="GO" id="GO:0003677">
    <property type="term" value="F:DNA binding"/>
    <property type="evidence" value="ECO:0007669"/>
    <property type="project" value="UniProtKB-KW"/>
</dbReference>